<name>A0A519BGU3_ACIG2</name>
<keyword evidence="2" id="KW-1003">Cell membrane</keyword>
<evidence type="ECO:0008006" key="11">
    <source>
        <dbReference type="Google" id="ProtNLM"/>
    </source>
</evidence>
<reference evidence="9 10" key="1">
    <citation type="journal article" date="2019" name="ISME J.">
        <title>Insights into ecological role of a new deltaproteobacterial order Candidatus Acidulodesulfobacterales by metagenomics and metatranscriptomics.</title>
        <authorList>
            <person name="Tan S."/>
            <person name="Liu J."/>
            <person name="Fang Y."/>
            <person name="Hedlund B.P."/>
            <person name="Lian Z.H."/>
            <person name="Huang L.Y."/>
            <person name="Li J.T."/>
            <person name="Huang L.N."/>
            <person name="Li W.J."/>
            <person name="Jiang H.C."/>
            <person name="Dong H.L."/>
            <person name="Shu W.S."/>
        </authorList>
    </citation>
    <scope>NUCLEOTIDE SEQUENCE [LARGE SCALE GENOMIC DNA]</scope>
    <source>
        <strain evidence="9">AP2</strain>
    </source>
</reference>
<keyword evidence="4 8" id="KW-0812">Transmembrane</keyword>
<dbReference type="EMBL" id="SGBC01000002">
    <property type="protein sequence ID" value="RZD16486.1"/>
    <property type="molecule type" value="Genomic_DNA"/>
</dbReference>
<evidence type="ECO:0000313" key="9">
    <source>
        <dbReference type="EMBL" id="RZD16486.1"/>
    </source>
</evidence>
<comment type="caution">
    <text evidence="9">The sequence shown here is derived from an EMBL/GenBank/DDBJ whole genome shotgun (WGS) entry which is preliminary data.</text>
</comment>
<accession>A0A519BGU3</accession>
<gene>
    <name evidence="9" type="ORF">EVJ46_05570</name>
</gene>
<evidence type="ECO:0000313" key="10">
    <source>
        <dbReference type="Proteomes" id="UP000316562"/>
    </source>
</evidence>
<protein>
    <recommendedName>
        <fullName evidence="11">Cell division protein FtsL</fullName>
    </recommendedName>
</protein>
<keyword evidence="6 8" id="KW-0472">Membrane</keyword>
<comment type="subcellular location">
    <subcellularLocation>
        <location evidence="1">Cell membrane</location>
        <topology evidence="1">Single-pass type II membrane protein</topology>
    </subcellularLocation>
</comment>
<dbReference type="InterPro" id="IPR011922">
    <property type="entry name" value="Cell_div_FtsL"/>
</dbReference>
<evidence type="ECO:0000256" key="7">
    <source>
        <dbReference type="ARBA" id="ARBA00023306"/>
    </source>
</evidence>
<dbReference type="GO" id="GO:0051301">
    <property type="term" value="P:cell division"/>
    <property type="evidence" value="ECO:0007669"/>
    <property type="project" value="UniProtKB-KW"/>
</dbReference>
<evidence type="ECO:0000256" key="1">
    <source>
        <dbReference type="ARBA" id="ARBA00004401"/>
    </source>
</evidence>
<dbReference type="GO" id="GO:0005886">
    <property type="term" value="C:plasma membrane"/>
    <property type="evidence" value="ECO:0007669"/>
    <property type="project" value="UniProtKB-SubCell"/>
</dbReference>
<dbReference type="Pfam" id="PF04999">
    <property type="entry name" value="FtsL"/>
    <property type="match status" value="1"/>
</dbReference>
<sequence length="88" mass="10127">MSKIKPYLIIMIFIISLTGIFYVWTNMESMKLGYEINKLETIKAGLVHKNKRLLIVKASLASPARIYKIAKKLGFVYPKEGQVIMIHE</sequence>
<evidence type="ECO:0000256" key="6">
    <source>
        <dbReference type="ARBA" id="ARBA00023136"/>
    </source>
</evidence>
<keyword evidence="7" id="KW-0131">Cell cycle</keyword>
<evidence type="ECO:0000256" key="8">
    <source>
        <dbReference type="SAM" id="Phobius"/>
    </source>
</evidence>
<feature type="transmembrane region" description="Helical" evidence="8">
    <location>
        <begin position="6"/>
        <end position="24"/>
    </location>
</feature>
<organism evidence="9 10">
    <name type="scientific">Acididesulfobacter guangdongensis</name>
    <dbReference type="NCBI Taxonomy" id="2597225"/>
    <lineage>
        <taxon>Bacteria</taxon>
        <taxon>Deltaproteobacteria</taxon>
        <taxon>Candidatus Acidulodesulfobacterales</taxon>
        <taxon>Candidatus Acididesulfobacter</taxon>
    </lineage>
</organism>
<keyword evidence="5 8" id="KW-1133">Transmembrane helix</keyword>
<evidence type="ECO:0000256" key="5">
    <source>
        <dbReference type="ARBA" id="ARBA00022989"/>
    </source>
</evidence>
<dbReference type="AlphaFoldDB" id="A0A519BGU3"/>
<evidence type="ECO:0000256" key="3">
    <source>
        <dbReference type="ARBA" id="ARBA00022618"/>
    </source>
</evidence>
<dbReference type="Proteomes" id="UP000316562">
    <property type="component" value="Unassembled WGS sequence"/>
</dbReference>
<evidence type="ECO:0000256" key="4">
    <source>
        <dbReference type="ARBA" id="ARBA00022692"/>
    </source>
</evidence>
<proteinExistence type="predicted"/>
<keyword evidence="3" id="KW-0132">Cell division</keyword>
<evidence type="ECO:0000256" key="2">
    <source>
        <dbReference type="ARBA" id="ARBA00022475"/>
    </source>
</evidence>